<organism evidence="2 3">
    <name type="scientific">Linum trigynum</name>
    <dbReference type="NCBI Taxonomy" id="586398"/>
    <lineage>
        <taxon>Eukaryota</taxon>
        <taxon>Viridiplantae</taxon>
        <taxon>Streptophyta</taxon>
        <taxon>Embryophyta</taxon>
        <taxon>Tracheophyta</taxon>
        <taxon>Spermatophyta</taxon>
        <taxon>Magnoliopsida</taxon>
        <taxon>eudicotyledons</taxon>
        <taxon>Gunneridae</taxon>
        <taxon>Pentapetalae</taxon>
        <taxon>rosids</taxon>
        <taxon>fabids</taxon>
        <taxon>Malpighiales</taxon>
        <taxon>Linaceae</taxon>
        <taxon>Linum</taxon>
    </lineage>
</organism>
<dbReference type="EMBL" id="OZ034820">
    <property type="protein sequence ID" value="CAL1402747.1"/>
    <property type="molecule type" value="Genomic_DNA"/>
</dbReference>
<feature type="compositionally biased region" description="Polar residues" evidence="1">
    <location>
        <begin position="80"/>
        <end position="98"/>
    </location>
</feature>
<sequence>MQKNRALLLQQKRTRPRKQPIPDYLKPQISGTSISLVARTKPVRDTSSNQERHHARRSGQVFENSSVALEPDTPAESMQKDSGSPAGSTLRRVSSPQLNHRRNVLGGDVDANQSLHHKPDLATERAGNEEVVYGFFKAAAQSTAIRERPSFFLQHILGEDFSVIDSPNEGADIRRNDRTPNDLEGEVTVRKVASLDQLRIIRVGAEPIILLELPNNFRGTCSKTRE</sequence>
<keyword evidence="3" id="KW-1185">Reference proteome</keyword>
<dbReference type="Proteomes" id="UP001497516">
    <property type="component" value="Chromosome 7"/>
</dbReference>
<proteinExistence type="predicted"/>
<reference evidence="2 3" key="1">
    <citation type="submission" date="2024-04" db="EMBL/GenBank/DDBJ databases">
        <authorList>
            <person name="Fracassetti M."/>
        </authorList>
    </citation>
    <scope>NUCLEOTIDE SEQUENCE [LARGE SCALE GENOMIC DNA]</scope>
</reference>
<evidence type="ECO:0000256" key="1">
    <source>
        <dbReference type="SAM" id="MobiDB-lite"/>
    </source>
</evidence>
<dbReference type="AlphaFoldDB" id="A0AAV2FXR3"/>
<protein>
    <submittedName>
        <fullName evidence="2">Uncharacterized protein</fullName>
    </submittedName>
</protein>
<accession>A0AAV2FXR3</accession>
<evidence type="ECO:0000313" key="2">
    <source>
        <dbReference type="EMBL" id="CAL1402747.1"/>
    </source>
</evidence>
<gene>
    <name evidence="2" type="ORF">LTRI10_LOCUS42724</name>
</gene>
<name>A0AAV2FXR3_9ROSI</name>
<feature type="region of interest" description="Disordered" evidence="1">
    <location>
        <begin position="1"/>
        <end position="116"/>
    </location>
</feature>
<evidence type="ECO:0000313" key="3">
    <source>
        <dbReference type="Proteomes" id="UP001497516"/>
    </source>
</evidence>